<organism evidence="1 2">
    <name type="scientific">Racocetra persica</name>
    <dbReference type="NCBI Taxonomy" id="160502"/>
    <lineage>
        <taxon>Eukaryota</taxon>
        <taxon>Fungi</taxon>
        <taxon>Fungi incertae sedis</taxon>
        <taxon>Mucoromycota</taxon>
        <taxon>Glomeromycotina</taxon>
        <taxon>Glomeromycetes</taxon>
        <taxon>Diversisporales</taxon>
        <taxon>Gigasporaceae</taxon>
        <taxon>Racocetra</taxon>
    </lineage>
</organism>
<evidence type="ECO:0000313" key="1">
    <source>
        <dbReference type="EMBL" id="CAG8796527.1"/>
    </source>
</evidence>
<dbReference type="EMBL" id="CAJVQC010056499">
    <property type="protein sequence ID" value="CAG8796527.1"/>
    <property type="molecule type" value="Genomic_DNA"/>
</dbReference>
<accession>A0ACA9RKB8</accession>
<sequence length="43" mass="5230">YNYQTTKEHVGHYVFIKLEGQNQEAILEKEPKASMLWHYFNML</sequence>
<keyword evidence="2" id="KW-1185">Reference proteome</keyword>
<comment type="caution">
    <text evidence="1">The sequence shown here is derived from an EMBL/GenBank/DDBJ whole genome shotgun (WGS) entry which is preliminary data.</text>
</comment>
<evidence type="ECO:0000313" key="2">
    <source>
        <dbReference type="Proteomes" id="UP000789920"/>
    </source>
</evidence>
<dbReference type="Proteomes" id="UP000789920">
    <property type="component" value="Unassembled WGS sequence"/>
</dbReference>
<proteinExistence type="predicted"/>
<name>A0ACA9RKB8_9GLOM</name>
<protein>
    <submittedName>
        <fullName evidence="1">15720_t:CDS:1</fullName>
    </submittedName>
</protein>
<feature type="non-terminal residue" evidence="1">
    <location>
        <position position="1"/>
    </location>
</feature>
<reference evidence="1" key="1">
    <citation type="submission" date="2021-06" db="EMBL/GenBank/DDBJ databases">
        <authorList>
            <person name="Kallberg Y."/>
            <person name="Tangrot J."/>
            <person name="Rosling A."/>
        </authorList>
    </citation>
    <scope>NUCLEOTIDE SEQUENCE</scope>
    <source>
        <strain evidence="1">MA461A</strain>
    </source>
</reference>
<gene>
    <name evidence="1" type="ORF">RPERSI_LOCUS20175</name>
</gene>